<dbReference type="GO" id="GO:0160148">
    <property type="term" value="F:tRNA pseudouridine(55) synthase activity"/>
    <property type="evidence" value="ECO:0007669"/>
    <property type="project" value="UniProtKB-EC"/>
</dbReference>
<organism evidence="7 8">
    <name type="scientific">Candidatus Chazhemtobacterium aquaticus</name>
    <dbReference type="NCBI Taxonomy" id="2715735"/>
    <lineage>
        <taxon>Bacteria</taxon>
        <taxon>Candidatus Chazhemtobacteraceae</taxon>
        <taxon>Candidatus Chazhemtobacterium</taxon>
    </lineage>
</organism>
<dbReference type="GO" id="GO:0031119">
    <property type="term" value="P:tRNA pseudouridine synthesis"/>
    <property type="evidence" value="ECO:0007669"/>
    <property type="project" value="UniProtKB-UniRule"/>
</dbReference>
<comment type="similarity">
    <text evidence="2 5">Belongs to the pseudouridine synthase TruB family. Type 1 subfamily.</text>
</comment>
<evidence type="ECO:0000256" key="1">
    <source>
        <dbReference type="ARBA" id="ARBA00000385"/>
    </source>
</evidence>
<evidence type="ECO:0000313" key="8">
    <source>
        <dbReference type="Proteomes" id="UP000463983"/>
    </source>
</evidence>
<evidence type="ECO:0000256" key="5">
    <source>
        <dbReference type="HAMAP-Rule" id="MF_01080"/>
    </source>
</evidence>
<dbReference type="Proteomes" id="UP000463983">
    <property type="component" value="Chromosome"/>
</dbReference>
<evidence type="ECO:0000313" key="7">
    <source>
        <dbReference type="EMBL" id="QHO63635.1"/>
    </source>
</evidence>
<dbReference type="EC" id="5.4.99.25" evidence="5"/>
<comment type="catalytic activity">
    <reaction evidence="1 5">
        <text>uridine(55) in tRNA = pseudouridine(55) in tRNA</text>
        <dbReference type="Rhea" id="RHEA:42532"/>
        <dbReference type="Rhea" id="RHEA-COMP:10101"/>
        <dbReference type="Rhea" id="RHEA-COMP:10102"/>
        <dbReference type="ChEBI" id="CHEBI:65314"/>
        <dbReference type="ChEBI" id="CHEBI:65315"/>
        <dbReference type="EC" id="5.4.99.25"/>
    </reaction>
</comment>
<dbReference type="InterPro" id="IPR002501">
    <property type="entry name" value="PsdUridine_synth_N"/>
</dbReference>
<dbReference type="HAMAP" id="MF_01080">
    <property type="entry name" value="TruB_bact"/>
    <property type="match status" value="1"/>
</dbReference>
<dbReference type="GO" id="GO:0003723">
    <property type="term" value="F:RNA binding"/>
    <property type="evidence" value="ECO:0007669"/>
    <property type="project" value="InterPro"/>
</dbReference>
<protein>
    <recommendedName>
        <fullName evidence="5">tRNA pseudouridine synthase B</fullName>
        <ecNumber evidence="5">5.4.99.25</ecNumber>
    </recommendedName>
    <alternativeName>
        <fullName evidence="5">tRNA pseudouridine(55) synthase</fullName>
        <shortName evidence="5">Psi55 synthase</shortName>
    </alternativeName>
    <alternativeName>
        <fullName evidence="5">tRNA pseudouridylate synthase</fullName>
    </alternativeName>
    <alternativeName>
        <fullName evidence="5">tRNA-uridine isomerase</fullName>
    </alternativeName>
</protein>
<name>A0A857N5V0_9BACT</name>
<feature type="domain" description="Pseudouridine synthase II N-terminal" evidence="6">
    <location>
        <begin position="29"/>
        <end position="172"/>
    </location>
</feature>
<dbReference type="EMBL" id="CP047901">
    <property type="protein sequence ID" value="QHO63635.1"/>
    <property type="molecule type" value="Genomic_DNA"/>
</dbReference>
<dbReference type="RefSeq" id="WP_161932007.1">
    <property type="nucleotide sequence ID" value="NZ_CP047901.1"/>
</dbReference>
<reference evidence="8" key="1">
    <citation type="journal article" date="2020" name="Microorganisms">
        <title>Complete Genome of a Member of a New Bacterial Lineage in the Microgenomates Group Reveals an Unusual Nucleotide Composition Disparity Between Two Strands of DNA and Limited Metabolic Potential.</title>
        <authorList>
            <person name="Kadnikov V.V."/>
            <person name="Mardanov A.V."/>
            <person name="Beletsky A.V."/>
            <person name="Karnachuk O.V."/>
            <person name="Ravin N.V."/>
        </authorList>
    </citation>
    <scope>NUCLEOTIDE SEQUENCE [LARGE SCALE GENOMIC DNA]</scope>
</reference>
<evidence type="ECO:0000259" key="6">
    <source>
        <dbReference type="Pfam" id="PF01509"/>
    </source>
</evidence>
<evidence type="ECO:0000256" key="3">
    <source>
        <dbReference type="ARBA" id="ARBA00022694"/>
    </source>
</evidence>
<sequence length="232" mass="26046">MNGILLLNKPTGLSTFDLIRVFKKAIKPDFKVGHAGTLDVFANGLSILLLGSATKNFSLFQTLPKTYLATARLGYSSPTLDIEGDLTPQTNPPSVGREKIEILFNNFPRQYHQSVPAYSAAKHQGQPLYRHARKGNAITSKTKPVTIHQLDLITYRSPLVTFNTSVSSGTYIRQLSCDLFTQLKLDSFLSSLTRTHIGPYQLKDAINLDTLYNKNWHQHLITKYDPQNQIQQ</sequence>
<dbReference type="AlphaFoldDB" id="A0A857N5V0"/>
<dbReference type="NCBIfam" id="TIGR00431">
    <property type="entry name" value="TruB"/>
    <property type="match status" value="1"/>
</dbReference>
<evidence type="ECO:0000256" key="4">
    <source>
        <dbReference type="ARBA" id="ARBA00023235"/>
    </source>
</evidence>
<dbReference type="Gene3D" id="3.30.2350.10">
    <property type="entry name" value="Pseudouridine synthase"/>
    <property type="match status" value="1"/>
</dbReference>
<dbReference type="KEGG" id="caqa:MICH65_0654"/>
<comment type="function">
    <text evidence="5">Responsible for synthesis of pseudouridine from uracil-55 in the psi GC loop of transfer RNAs.</text>
</comment>
<dbReference type="Pfam" id="PF01509">
    <property type="entry name" value="TruB_N"/>
    <property type="match status" value="1"/>
</dbReference>
<dbReference type="PANTHER" id="PTHR13767">
    <property type="entry name" value="TRNA-PSEUDOURIDINE SYNTHASE"/>
    <property type="match status" value="1"/>
</dbReference>
<proteinExistence type="inferred from homology"/>
<dbReference type="SUPFAM" id="SSF55120">
    <property type="entry name" value="Pseudouridine synthase"/>
    <property type="match status" value="1"/>
</dbReference>
<feature type="active site" description="Nucleophile" evidence="5">
    <location>
        <position position="39"/>
    </location>
</feature>
<dbReference type="InterPro" id="IPR014780">
    <property type="entry name" value="tRNA_psdUridine_synth_TruB"/>
</dbReference>
<evidence type="ECO:0000256" key="2">
    <source>
        <dbReference type="ARBA" id="ARBA00005642"/>
    </source>
</evidence>
<keyword evidence="3 5" id="KW-0819">tRNA processing</keyword>
<keyword evidence="4 5" id="KW-0413">Isomerase</keyword>
<dbReference type="InterPro" id="IPR020103">
    <property type="entry name" value="PsdUridine_synth_cat_dom_sf"/>
</dbReference>
<keyword evidence="8" id="KW-1185">Reference proteome</keyword>
<accession>A0A857N5V0</accession>
<dbReference type="GO" id="GO:1990481">
    <property type="term" value="P:mRNA pseudouridine synthesis"/>
    <property type="evidence" value="ECO:0007669"/>
    <property type="project" value="TreeGrafter"/>
</dbReference>
<dbReference type="PANTHER" id="PTHR13767:SF2">
    <property type="entry name" value="PSEUDOURIDYLATE SYNTHASE TRUB1"/>
    <property type="match status" value="1"/>
</dbReference>
<gene>
    <name evidence="5" type="primary">truB</name>
    <name evidence="7" type="ORF">MICH65_0654</name>
</gene>